<feature type="compositionally biased region" description="Polar residues" evidence="1">
    <location>
        <begin position="253"/>
        <end position="288"/>
    </location>
</feature>
<keyword evidence="3" id="KW-1185">Reference proteome</keyword>
<dbReference type="AlphaFoldDB" id="A0AAD1U8Z0"/>
<feature type="compositionally biased region" description="Low complexity" evidence="1">
    <location>
        <begin position="416"/>
        <end position="429"/>
    </location>
</feature>
<accession>A0AAD1U8Z0</accession>
<organism evidence="2 3">
    <name type="scientific">Euplotes crassus</name>
    <dbReference type="NCBI Taxonomy" id="5936"/>
    <lineage>
        <taxon>Eukaryota</taxon>
        <taxon>Sar</taxon>
        <taxon>Alveolata</taxon>
        <taxon>Ciliophora</taxon>
        <taxon>Intramacronucleata</taxon>
        <taxon>Spirotrichea</taxon>
        <taxon>Hypotrichia</taxon>
        <taxon>Euplotida</taxon>
        <taxon>Euplotidae</taxon>
        <taxon>Moneuplotes</taxon>
    </lineage>
</organism>
<feature type="region of interest" description="Disordered" evidence="1">
    <location>
        <begin position="108"/>
        <end position="144"/>
    </location>
</feature>
<feature type="region of interest" description="Disordered" evidence="1">
    <location>
        <begin position="307"/>
        <end position="465"/>
    </location>
</feature>
<feature type="compositionally biased region" description="Polar residues" evidence="1">
    <location>
        <begin position="108"/>
        <end position="118"/>
    </location>
</feature>
<feature type="compositionally biased region" description="Acidic residues" evidence="1">
    <location>
        <begin position="313"/>
        <end position="329"/>
    </location>
</feature>
<feature type="compositionally biased region" description="Basic and acidic residues" evidence="1">
    <location>
        <begin position="123"/>
        <end position="143"/>
    </location>
</feature>
<evidence type="ECO:0000313" key="3">
    <source>
        <dbReference type="Proteomes" id="UP001295684"/>
    </source>
</evidence>
<feature type="region of interest" description="Disordered" evidence="1">
    <location>
        <begin position="43"/>
        <end position="77"/>
    </location>
</feature>
<comment type="caution">
    <text evidence="2">The sequence shown here is derived from an EMBL/GenBank/DDBJ whole genome shotgun (WGS) entry which is preliminary data.</text>
</comment>
<feature type="compositionally biased region" description="Basic and acidic residues" evidence="1">
    <location>
        <begin position="47"/>
        <end position="58"/>
    </location>
</feature>
<protein>
    <submittedName>
        <fullName evidence="2">Uncharacterized protein</fullName>
    </submittedName>
</protein>
<sequence length="465" mass="52349">MLRKRKHEGSVLSWLKLLEGIQVIDKYFKNKNIENTATPIKHLRNQKAKEKEEKERSELLQASKETPKIAGSQAKDSEMNVSNKILKTFNDYTDDDFSEKGITTTAKRRNSWNSSKMSPFTEGKQEFVSRKHQEKKYTRKEPVRTFNLSGTENVYSSYKNKPLLLQNTGTTSVGILSNKRQSKPGEFVDLGTHAENHTKKMVHPSPQVKLDQRRIPRKEPSKASKSSSKKSGKKRRVPKKYTKPNMTKEKVSNKSLVNNDTGQKDLLSNTNDSKRPSTNSELKPKNNSVNKISARFTIKHDRILAKQGVIPEDQNEDYYTNEDGSESSDETVSSVEENKYANFSLTSSKDLPPPPNPMKKSVSAAPGKQSIAGTVEMPFMSPPLRASKDGKEGVMNTQIDLLSPLPDIHKGRKQSSKSFGKSQGNNSNSLRANSQNDFQTDLSLLKNKSVAEKSKQVNSRLKMMI</sequence>
<dbReference type="EMBL" id="CAMPGE010003615">
    <property type="protein sequence ID" value="CAI2362454.1"/>
    <property type="molecule type" value="Genomic_DNA"/>
</dbReference>
<evidence type="ECO:0000313" key="2">
    <source>
        <dbReference type="EMBL" id="CAI2362454.1"/>
    </source>
</evidence>
<reference evidence="2" key="1">
    <citation type="submission" date="2023-07" db="EMBL/GenBank/DDBJ databases">
        <authorList>
            <consortium name="AG Swart"/>
            <person name="Singh M."/>
            <person name="Singh A."/>
            <person name="Seah K."/>
            <person name="Emmerich C."/>
        </authorList>
    </citation>
    <scope>NUCLEOTIDE SEQUENCE</scope>
    <source>
        <strain evidence="2">DP1</strain>
    </source>
</reference>
<feature type="compositionally biased region" description="Polar residues" evidence="1">
    <location>
        <begin position="430"/>
        <end position="442"/>
    </location>
</feature>
<name>A0AAD1U8Z0_EUPCR</name>
<feature type="compositionally biased region" description="Basic residues" evidence="1">
    <location>
        <begin position="227"/>
        <end position="242"/>
    </location>
</feature>
<dbReference type="Proteomes" id="UP001295684">
    <property type="component" value="Unassembled WGS sequence"/>
</dbReference>
<proteinExistence type="predicted"/>
<evidence type="ECO:0000256" key="1">
    <source>
        <dbReference type="SAM" id="MobiDB-lite"/>
    </source>
</evidence>
<gene>
    <name evidence="2" type="ORF">ECRASSUSDP1_LOCUS3777</name>
</gene>
<feature type="region of interest" description="Disordered" evidence="1">
    <location>
        <begin position="194"/>
        <end position="288"/>
    </location>
</feature>
<feature type="compositionally biased region" description="Basic and acidic residues" evidence="1">
    <location>
        <begin position="210"/>
        <end position="222"/>
    </location>
</feature>